<proteinExistence type="predicted"/>
<evidence type="ECO:0000313" key="2">
    <source>
        <dbReference type="Proteomes" id="UP001595886"/>
    </source>
</evidence>
<dbReference type="Proteomes" id="UP001595886">
    <property type="component" value="Unassembled WGS sequence"/>
</dbReference>
<dbReference type="EMBL" id="JBHSHD010000005">
    <property type="protein sequence ID" value="MFC4819622.1"/>
    <property type="molecule type" value="Genomic_DNA"/>
</dbReference>
<protein>
    <submittedName>
        <fullName evidence="1">DUF3606 domain-containing protein</fullName>
    </submittedName>
</protein>
<evidence type="ECO:0000313" key="1">
    <source>
        <dbReference type="EMBL" id="MFC4819622.1"/>
    </source>
</evidence>
<keyword evidence="2" id="KW-1185">Reference proteome</keyword>
<dbReference type="RefSeq" id="WP_380019406.1">
    <property type="nucleotide sequence ID" value="NZ_JBHSHD010000005.1"/>
</dbReference>
<comment type="caution">
    <text evidence="1">The sequence shown here is derived from an EMBL/GenBank/DDBJ whole genome shotgun (WGS) entry which is preliminary data.</text>
</comment>
<organism evidence="1 2">
    <name type="scientific">Dokdonella ginsengisoli</name>
    <dbReference type="NCBI Taxonomy" id="363846"/>
    <lineage>
        <taxon>Bacteria</taxon>
        <taxon>Pseudomonadati</taxon>
        <taxon>Pseudomonadota</taxon>
        <taxon>Gammaproteobacteria</taxon>
        <taxon>Lysobacterales</taxon>
        <taxon>Rhodanobacteraceae</taxon>
        <taxon>Dokdonella</taxon>
    </lineage>
</organism>
<accession>A0ABV9QS47</accession>
<reference evidence="2" key="1">
    <citation type="journal article" date="2019" name="Int. J. Syst. Evol. Microbiol.">
        <title>The Global Catalogue of Microorganisms (GCM) 10K type strain sequencing project: providing services to taxonomists for standard genome sequencing and annotation.</title>
        <authorList>
            <consortium name="The Broad Institute Genomics Platform"/>
            <consortium name="The Broad Institute Genome Sequencing Center for Infectious Disease"/>
            <person name="Wu L."/>
            <person name="Ma J."/>
        </authorList>
    </citation>
    <scope>NUCLEOTIDE SEQUENCE [LARGE SCALE GENOMIC DNA]</scope>
    <source>
        <strain evidence="2">CCUG 30340</strain>
    </source>
</reference>
<gene>
    <name evidence="1" type="ORF">ACFO6Q_04770</name>
</gene>
<dbReference type="InterPro" id="IPR022037">
    <property type="entry name" value="DUF3606"/>
</dbReference>
<name>A0ABV9QS47_9GAMM</name>
<sequence>MTRLNKPQLVSERQITAVFSTGPRAPSGDGGCAAVCDTARVDVENWHSRRYWSERLGLSESQLVRAVRAAGPVVVQIERHLAERRERRARRRRETAGA</sequence>
<dbReference type="Pfam" id="PF12244">
    <property type="entry name" value="DUF3606"/>
    <property type="match status" value="1"/>
</dbReference>